<keyword evidence="2" id="KW-1133">Transmembrane helix</keyword>
<evidence type="ECO:0000256" key="2">
    <source>
        <dbReference type="SAM" id="Phobius"/>
    </source>
</evidence>
<evidence type="ECO:0000256" key="1">
    <source>
        <dbReference type="ARBA" id="ARBA00022737"/>
    </source>
</evidence>
<name>A0A0C2XXB9_HEBCY</name>
<evidence type="ECO:0000259" key="3">
    <source>
        <dbReference type="Pfam" id="PF24883"/>
    </source>
</evidence>
<dbReference type="EMBL" id="KN831778">
    <property type="protein sequence ID" value="KIM42298.1"/>
    <property type="molecule type" value="Genomic_DNA"/>
</dbReference>
<dbReference type="OrthoDB" id="2970937at2759"/>
<keyword evidence="2" id="KW-0812">Transmembrane</keyword>
<protein>
    <recommendedName>
        <fullName evidence="3">Nephrocystin 3-like N-terminal domain-containing protein</fullName>
    </recommendedName>
</protein>
<sequence length="715" mass="80380">MMVMHGPAGSGKSALAQSIAERCKLQGWSAAAFFFSRTAPGRNNGFSLFPTIIYQLLSSHPEVRPAVWIRLWRRPTLLKKSMEIITAELLIGPFLSWICIVLCWFTGSFLFSWTFGWIHPRLIVIDGLDECDDKQIQSRILTAAAMATTRLPRPFRILILCRPEQHILQTLQGLDHYVDFDLGQRNASQDIQLFLTDKFEKLSQTHPLAKYDRFPASWPGPDIIDQITTIASGQFIYASVVMAYLESDNHSPMERLSVILGLSAKPSRDAPFDALDALYLHILTSVEDDDDLLLRQILSLMVIPRTEGDNLGEYTSPTMMAAFISSVSTDTEGPRKSSKGVGTDFQVFSGVLDRVFLLLDQLRSLISSAGADDTVKFWHASISDFLLDKARSKHFFVHIPLVHEALARAYLRLFRGQGPQLFFGSSPDLFVSFLEHYKRAPLSKELTEDLLAYDFFAAYKAAIGSPSLAKVAVAWLSERVPKLFRTLVLHPQGQNIVDSYIYGLHRSYPLENWTKKALQRFLDSTDKASKWENNEKAANYALYVHVLHVLLNGDHTACATTVAAKSVTGILAVYDLLSQSSPMSRLPTLEKTPAFMVKNKDIGGRLKYHLSNIRSAFKDCSSILLSHTSHYSAKLVKLLLRQKGLASLLPMEEWMAPSDMVVDFVEPTVIGPYLEQFEDRADAPPELRMFLDKYHALIEASQVMKSVPSHNIIFK</sequence>
<keyword evidence="1" id="KW-0677">Repeat</keyword>
<dbReference type="HOGENOM" id="CLU_386373_0_0_1"/>
<dbReference type="PANTHER" id="PTHR10039:SF14">
    <property type="entry name" value="NACHT DOMAIN-CONTAINING PROTEIN"/>
    <property type="match status" value="1"/>
</dbReference>
<reference evidence="4 5" key="1">
    <citation type="submission" date="2014-04" db="EMBL/GenBank/DDBJ databases">
        <authorList>
            <consortium name="DOE Joint Genome Institute"/>
            <person name="Kuo A."/>
            <person name="Gay G."/>
            <person name="Dore J."/>
            <person name="Kohler A."/>
            <person name="Nagy L.G."/>
            <person name="Floudas D."/>
            <person name="Copeland A."/>
            <person name="Barry K.W."/>
            <person name="Cichocki N."/>
            <person name="Veneault-Fourrey C."/>
            <person name="LaButti K."/>
            <person name="Lindquist E.A."/>
            <person name="Lipzen A."/>
            <person name="Lundell T."/>
            <person name="Morin E."/>
            <person name="Murat C."/>
            <person name="Sun H."/>
            <person name="Tunlid A."/>
            <person name="Henrissat B."/>
            <person name="Grigoriev I.V."/>
            <person name="Hibbett D.S."/>
            <person name="Martin F."/>
            <person name="Nordberg H.P."/>
            <person name="Cantor M.N."/>
            <person name="Hua S.X."/>
        </authorList>
    </citation>
    <scope>NUCLEOTIDE SEQUENCE [LARGE SCALE GENOMIC DNA]</scope>
    <source>
        <strain evidence="5">h7</strain>
    </source>
</reference>
<dbReference type="InterPro" id="IPR056884">
    <property type="entry name" value="NPHP3-like_N"/>
</dbReference>
<keyword evidence="5" id="KW-1185">Reference proteome</keyword>
<dbReference type="Proteomes" id="UP000053424">
    <property type="component" value="Unassembled WGS sequence"/>
</dbReference>
<feature type="domain" description="Nephrocystin 3-like N-terminal" evidence="3">
    <location>
        <begin position="2"/>
        <end position="89"/>
    </location>
</feature>
<gene>
    <name evidence="4" type="ORF">M413DRAFT_130574</name>
</gene>
<evidence type="ECO:0000313" key="4">
    <source>
        <dbReference type="EMBL" id="KIM42298.1"/>
    </source>
</evidence>
<evidence type="ECO:0000313" key="5">
    <source>
        <dbReference type="Proteomes" id="UP000053424"/>
    </source>
</evidence>
<organism evidence="4 5">
    <name type="scientific">Hebeloma cylindrosporum</name>
    <dbReference type="NCBI Taxonomy" id="76867"/>
    <lineage>
        <taxon>Eukaryota</taxon>
        <taxon>Fungi</taxon>
        <taxon>Dikarya</taxon>
        <taxon>Basidiomycota</taxon>
        <taxon>Agaricomycotina</taxon>
        <taxon>Agaricomycetes</taxon>
        <taxon>Agaricomycetidae</taxon>
        <taxon>Agaricales</taxon>
        <taxon>Agaricineae</taxon>
        <taxon>Hymenogastraceae</taxon>
        <taxon>Hebeloma</taxon>
    </lineage>
</organism>
<dbReference type="AlphaFoldDB" id="A0A0C2XXB9"/>
<keyword evidence="2" id="KW-0472">Membrane</keyword>
<dbReference type="Pfam" id="PF24883">
    <property type="entry name" value="NPHP3_N"/>
    <property type="match status" value="1"/>
</dbReference>
<proteinExistence type="predicted"/>
<reference evidence="5" key="2">
    <citation type="submission" date="2015-01" db="EMBL/GenBank/DDBJ databases">
        <title>Evolutionary Origins and Diversification of the Mycorrhizal Mutualists.</title>
        <authorList>
            <consortium name="DOE Joint Genome Institute"/>
            <consortium name="Mycorrhizal Genomics Consortium"/>
            <person name="Kohler A."/>
            <person name="Kuo A."/>
            <person name="Nagy L.G."/>
            <person name="Floudas D."/>
            <person name="Copeland A."/>
            <person name="Barry K.W."/>
            <person name="Cichocki N."/>
            <person name="Veneault-Fourrey C."/>
            <person name="LaButti K."/>
            <person name="Lindquist E.A."/>
            <person name="Lipzen A."/>
            <person name="Lundell T."/>
            <person name="Morin E."/>
            <person name="Murat C."/>
            <person name="Riley R."/>
            <person name="Ohm R."/>
            <person name="Sun H."/>
            <person name="Tunlid A."/>
            <person name="Henrissat B."/>
            <person name="Grigoriev I.V."/>
            <person name="Hibbett D.S."/>
            <person name="Martin F."/>
        </authorList>
    </citation>
    <scope>NUCLEOTIDE SEQUENCE [LARGE SCALE GENOMIC DNA]</scope>
    <source>
        <strain evidence="5">h7</strain>
    </source>
</reference>
<accession>A0A0C2XXB9</accession>
<dbReference type="PANTHER" id="PTHR10039">
    <property type="entry name" value="AMELOGENIN"/>
    <property type="match status" value="1"/>
</dbReference>
<dbReference type="InterPro" id="IPR027417">
    <property type="entry name" value="P-loop_NTPase"/>
</dbReference>
<dbReference type="SUPFAM" id="SSF52540">
    <property type="entry name" value="P-loop containing nucleoside triphosphate hydrolases"/>
    <property type="match status" value="1"/>
</dbReference>
<feature type="transmembrane region" description="Helical" evidence="2">
    <location>
        <begin position="89"/>
        <end position="113"/>
    </location>
</feature>